<evidence type="ECO:0000256" key="6">
    <source>
        <dbReference type="ARBA" id="ARBA00023004"/>
    </source>
</evidence>
<dbReference type="CDD" id="cd03499">
    <property type="entry name" value="SQR_TypeC_SdhC"/>
    <property type="match status" value="1"/>
</dbReference>
<dbReference type="OrthoDB" id="588261at2759"/>
<keyword evidence="5 9" id="KW-1133">Transmembrane helix</keyword>
<dbReference type="Pfam" id="PF01127">
    <property type="entry name" value="Sdh_cyt"/>
    <property type="match status" value="1"/>
</dbReference>
<dbReference type="InterPro" id="IPR014314">
    <property type="entry name" value="Succ_DH_cytb556"/>
</dbReference>
<feature type="transmembrane region" description="Helical" evidence="9">
    <location>
        <begin position="108"/>
        <end position="129"/>
    </location>
</feature>
<dbReference type="Proteomes" id="UP000504637">
    <property type="component" value="Unplaced"/>
</dbReference>
<feature type="non-terminal residue" evidence="11">
    <location>
        <position position="1"/>
    </location>
</feature>
<dbReference type="PIRSF" id="PIRSF000178">
    <property type="entry name" value="SDH_cyt_b560"/>
    <property type="match status" value="1"/>
</dbReference>
<evidence type="ECO:0000256" key="2">
    <source>
        <dbReference type="ARBA" id="ARBA00022617"/>
    </source>
</evidence>
<dbReference type="AlphaFoldDB" id="A0A6J3LXU6"/>
<reference evidence="11" key="1">
    <citation type="submission" date="2020-01" db="EMBL/GenBank/DDBJ databases">
        <authorList>
            <consortium name="DOE Joint Genome Institute"/>
            <person name="Haridas S."/>
            <person name="Albert R."/>
            <person name="Binder M."/>
            <person name="Bloem J."/>
            <person name="Labutti K."/>
            <person name="Salamov A."/>
            <person name="Andreopoulos B."/>
            <person name="Baker S.E."/>
            <person name="Barry K."/>
            <person name="Bills G."/>
            <person name="Bluhm B.H."/>
            <person name="Cannon C."/>
            <person name="Castanera R."/>
            <person name="Culley D.E."/>
            <person name="Daum C."/>
            <person name="Ezra D."/>
            <person name="Gonzalez J.B."/>
            <person name="Henrissat B."/>
            <person name="Kuo A."/>
            <person name="Liang C."/>
            <person name="Lipzen A."/>
            <person name="Lutzoni F."/>
            <person name="Magnuson J."/>
            <person name="Mondo S."/>
            <person name="Nolan M."/>
            <person name="Ohm R."/>
            <person name="Pangilinan J."/>
            <person name="Park H.-J."/>
            <person name="Ramirez L."/>
            <person name="Alfaro M."/>
            <person name="Sun H."/>
            <person name="Tritt A."/>
            <person name="Yoshinaga Y."/>
            <person name="Zwiers L.-H."/>
            <person name="Turgeon B.G."/>
            <person name="Goodwin S.B."/>
            <person name="Spatafora J.W."/>
            <person name="Crous P.W."/>
            <person name="Grigoriev I.V."/>
        </authorList>
    </citation>
    <scope>NUCLEOTIDE SEQUENCE</scope>
    <source>
        <strain evidence="11">CBS 342.82</strain>
    </source>
</reference>
<reference evidence="11" key="3">
    <citation type="submission" date="2025-08" db="UniProtKB">
        <authorList>
            <consortium name="RefSeq"/>
        </authorList>
    </citation>
    <scope>IDENTIFICATION</scope>
    <source>
        <strain evidence="11">CBS 342.82</strain>
    </source>
</reference>
<evidence type="ECO:0000256" key="8">
    <source>
        <dbReference type="PIRSR" id="PIRSR000178-1"/>
    </source>
</evidence>
<gene>
    <name evidence="11" type="ORF">K489DRAFT_303011</name>
</gene>
<sequence length="130" mass="14260">LAARRAQRPVSPHLAIYKWQIGSVMSSLMRITGVTYAGSFYIFSVAYLASPYVGWDLSSTAIAASIASLPVVAQAALKFVVAWPLALHCINGVRHLTWDTARGFNRRFIHRTGWMVVGATTMVVGYMTIV</sequence>
<keyword evidence="2 8" id="KW-0349">Heme</keyword>
<keyword evidence="3 9" id="KW-0812">Transmembrane</keyword>
<accession>A0A6J3LXU6</accession>
<dbReference type="InterPro" id="IPR000701">
    <property type="entry name" value="SuccDH_FuR_B_TM-su"/>
</dbReference>
<evidence type="ECO:0000313" key="11">
    <source>
        <dbReference type="RefSeq" id="XP_033456493.1"/>
    </source>
</evidence>
<comment type="cofactor">
    <cofactor evidence="8">
        <name>heme</name>
        <dbReference type="ChEBI" id="CHEBI:30413"/>
    </cofactor>
    <text evidence="8">The heme is bound between the two transmembrane subunits.</text>
</comment>
<evidence type="ECO:0000256" key="9">
    <source>
        <dbReference type="SAM" id="Phobius"/>
    </source>
</evidence>
<dbReference type="GeneID" id="54358269"/>
<reference evidence="11" key="2">
    <citation type="submission" date="2020-04" db="EMBL/GenBank/DDBJ databases">
        <authorList>
            <consortium name="NCBI Genome Project"/>
        </authorList>
    </citation>
    <scope>NUCLEOTIDE SEQUENCE</scope>
    <source>
        <strain evidence="11">CBS 342.82</strain>
    </source>
</reference>
<proteinExistence type="predicted"/>
<dbReference type="GO" id="GO:0016020">
    <property type="term" value="C:membrane"/>
    <property type="evidence" value="ECO:0007669"/>
    <property type="project" value="UniProtKB-SubCell"/>
</dbReference>
<keyword evidence="7 9" id="KW-0472">Membrane</keyword>
<comment type="subcellular location">
    <subcellularLocation>
        <location evidence="1">Membrane</location>
        <topology evidence="1">Multi-pass membrane protein</topology>
    </subcellularLocation>
</comment>
<evidence type="ECO:0000256" key="7">
    <source>
        <dbReference type="ARBA" id="ARBA00023136"/>
    </source>
</evidence>
<evidence type="ECO:0000256" key="4">
    <source>
        <dbReference type="ARBA" id="ARBA00022723"/>
    </source>
</evidence>
<dbReference type="GO" id="GO:0046872">
    <property type="term" value="F:metal ion binding"/>
    <property type="evidence" value="ECO:0007669"/>
    <property type="project" value="UniProtKB-KW"/>
</dbReference>
<keyword evidence="6 8" id="KW-0408">Iron</keyword>
<dbReference type="GO" id="GO:0009055">
    <property type="term" value="F:electron transfer activity"/>
    <property type="evidence" value="ECO:0007669"/>
    <property type="project" value="InterPro"/>
</dbReference>
<dbReference type="GO" id="GO:0006099">
    <property type="term" value="P:tricarboxylic acid cycle"/>
    <property type="evidence" value="ECO:0007669"/>
    <property type="project" value="InterPro"/>
</dbReference>
<dbReference type="SUPFAM" id="SSF81343">
    <property type="entry name" value="Fumarate reductase respiratory complex transmembrane subunits"/>
    <property type="match status" value="1"/>
</dbReference>
<dbReference type="PROSITE" id="PS01001">
    <property type="entry name" value="SDH_CYT_2"/>
    <property type="match status" value="1"/>
</dbReference>
<keyword evidence="4 8" id="KW-0479">Metal-binding</keyword>
<dbReference type="GO" id="GO:0005739">
    <property type="term" value="C:mitochondrion"/>
    <property type="evidence" value="ECO:0007669"/>
    <property type="project" value="GOC"/>
</dbReference>
<feature type="binding site" description="axial binding residue" evidence="8">
    <location>
        <position position="88"/>
    </location>
    <ligand>
        <name>heme</name>
        <dbReference type="ChEBI" id="CHEBI:30413"/>
        <note>ligand shared with second transmembrane subunit</note>
    </ligand>
    <ligandPart>
        <name>Fe</name>
        <dbReference type="ChEBI" id="CHEBI:18248"/>
    </ligandPart>
</feature>
<name>A0A6J3LXU6_9PEZI</name>
<dbReference type="NCBIfam" id="TIGR02970">
    <property type="entry name" value="succ_dehyd_cytB"/>
    <property type="match status" value="1"/>
</dbReference>
<feature type="transmembrane region" description="Helical" evidence="9">
    <location>
        <begin position="61"/>
        <end position="87"/>
    </location>
</feature>
<evidence type="ECO:0000313" key="10">
    <source>
        <dbReference type="Proteomes" id="UP000504637"/>
    </source>
</evidence>
<protein>
    <submittedName>
        <fullName evidence="11">Cytochrome b subunit of succinate dehydrogenase</fullName>
    </submittedName>
</protein>
<dbReference type="PANTHER" id="PTHR10978:SF5">
    <property type="entry name" value="SUCCINATE DEHYDROGENASE CYTOCHROME B560 SUBUNIT, MITOCHONDRIAL"/>
    <property type="match status" value="1"/>
</dbReference>
<keyword evidence="10" id="KW-1185">Reference proteome</keyword>
<feature type="non-terminal residue" evidence="11">
    <location>
        <position position="130"/>
    </location>
</feature>
<dbReference type="PANTHER" id="PTHR10978">
    <property type="entry name" value="SUCCINATE DEHYDROGENASE CYTOCHROME B560 SUBUNIT"/>
    <property type="match status" value="1"/>
</dbReference>
<evidence type="ECO:0000256" key="3">
    <source>
        <dbReference type="ARBA" id="ARBA00022692"/>
    </source>
</evidence>
<feature type="transmembrane region" description="Helical" evidence="9">
    <location>
        <begin position="28"/>
        <end position="49"/>
    </location>
</feature>
<dbReference type="Gene3D" id="1.20.1300.10">
    <property type="entry name" value="Fumarate reductase/succinate dehydrogenase, transmembrane subunit"/>
    <property type="match status" value="1"/>
</dbReference>
<dbReference type="InterPro" id="IPR034804">
    <property type="entry name" value="SQR/QFR_C/D"/>
</dbReference>
<dbReference type="RefSeq" id="XP_033456493.1">
    <property type="nucleotide sequence ID" value="XM_033600469.1"/>
</dbReference>
<dbReference type="GO" id="GO:0006121">
    <property type="term" value="P:mitochondrial electron transport, succinate to ubiquinone"/>
    <property type="evidence" value="ECO:0007669"/>
    <property type="project" value="TreeGrafter"/>
</dbReference>
<evidence type="ECO:0000256" key="1">
    <source>
        <dbReference type="ARBA" id="ARBA00004141"/>
    </source>
</evidence>
<organism evidence="11">
    <name type="scientific">Dissoconium aciculare CBS 342.82</name>
    <dbReference type="NCBI Taxonomy" id="1314786"/>
    <lineage>
        <taxon>Eukaryota</taxon>
        <taxon>Fungi</taxon>
        <taxon>Dikarya</taxon>
        <taxon>Ascomycota</taxon>
        <taxon>Pezizomycotina</taxon>
        <taxon>Dothideomycetes</taxon>
        <taxon>Dothideomycetidae</taxon>
        <taxon>Mycosphaerellales</taxon>
        <taxon>Dissoconiaceae</taxon>
        <taxon>Dissoconium</taxon>
    </lineage>
</organism>
<evidence type="ECO:0000256" key="5">
    <source>
        <dbReference type="ARBA" id="ARBA00022989"/>
    </source>
</evidence>
<dbReference type="InterPro" id="IPR018495">
    <property type="entry name" value="Succ_DH_cyt_bsu_CS"/>
</dbReference>